<comment type="pathway">
    <text evidence="2 14">Amino-acid biosynthesis; L-proline biosynthesis; L-proline from L-glutamate 5-semialdehyde: step 1/1.</text>
</comment>
<evidence type="ECO:0000256" key="5">
    <source>
        <dbReference type="ARBA" id="ARBA00021413"/>
    </source>
</evidence>
<sequence length="290" mass="30556">MNSLKTCDSKSVKFFQKFGFIGGGNIAKAICEGMVRKKLISFSQVYVSSATTSSLQYWKDKGAFTTTVNGEIADEADVIFLAVKPHILAEAVAQLLQTYTPAKATNKLFISVLAGTTLAAIENILQEVNGARVMRVMPNTPLLVGEGCSVYCPGQYATEDDINLVKTIFEVSGVCELVPESLISAVGALAGSGPAFIYIIIEALSDGGVKLGIPRKTSTMFAAQTVLGAAKMVLETGKHPGVLKEEVTSPGGTTIAGIHELEKGGLRATLMDALEAAAKRSAVLGQQKHN</sequence>
<evidence type="ECO:0000313" key="18">
    <source>
        <dbReference type="EMBL" id="KAB0802838.1"/>
    </source>
</evidence>
<dbReference type="UniPathway" id="UPA00098">
    <property type="reaction ID" value="UER00361"/>
</dbReference>
<accession>A0A1Y1M0D2</accession>
<keyword evidence="6" id="KW-0963">Cytoplasm</keyword>
<dbReference type="InterPro" id="IPR000304">
    <property type="entry name" value="Pyrroline-COOH_reductase"/>
</dbReference>
<evidence type="ECO:0000259" key="15">
    <source>
        <dbReference type="Pfam" id="PF03807"/>
    </source>
</evidence>
<comment type="subcellular location">
    <subcellularLocation>
        <location evidence="1">Cytoplasm</location>
    </subcellularLocation>
</comment>
<dbReference type="PANTHER" id="PTHR11645:SF69">
    <property type="entry name" value="PYRROLINE-5-CARBOXYLATE REDUCTASE"/>
    <property type="match status" value="1"/>
</dbReference>
<evidence type="ECO:0000256" key="1">
    <source>
        <dbReference type="ARBA" id="ARBA00004496"/>
    </source>
</evidence>
<protein>
    <recommendedName>
        <fullName evidence="5 14">Pyrroline-5-carboxylate reductase</fullName>
        <ecNumber evidence="4 14">1.5.1.2</ecNumber>
    </recommendedName>
</protein>
<evidence type="ECO:0000256" key="9">
    <source>
        <dbReference type="ARBA" id="ARBA00022857"/>
    </source>
</evidence>
<dbReference type="FunFam" id="1.10.3730.10:FF:000001">
    <property type="entry name" value="Pyrroline-5-carboxylate reductase"/>
    <property type="match status" value="1"/>
</dbReference>
<evidence type="ECO:0000256" key="2">
    <source>
        <dbReference type="ARBA" id="ARBA00005205"/>
    </source>
</evidence>
<dbReference type="SUPFAM" id="SSF48179">
    <property type="entry name" value="6-phosphogluconate dehydrogenase C-terminal domain-like"/>
    <property type="match status" value="1"/>
</dbReference>
<evidence type="ECO:0000256" key="12">
    <source>
        <dbReference type="ARBA" id="ARBA00052690"/>
    </source>
</evidence>
<dbReference type="InterPro" id="IPR053790">
    <property type="entry name" value="P5CR-like_CS"/>
</dbReference>
<evidence type="ECO:0000313" key="17">
    <source>
        <dbReference type="EMBL" id="JAV76687.1"/>
    </source>
</evidence>
<dbReference type="FunFam" id="3.40.50.720:FF:000190">
    <property type="entry name" value="Pyrroline-5-carboxylate reductase"/>
    <property type="match status" value="1"/>
</dbReference>
<proteinExistence type="inferred from homology"/>
<dbReference type="HAMAP" id="MF_01925">
    <property type="entry name" value="P5C_reductase"/>
    <property type="match status" value="1"/>
</dbReference>
<dbReference type="GO" id="GO:0005737">
    <property type="term" value="C:cytoplasm"/>
    <property type="evidence" value="ECO:0007669"/>
    <property type="project" value="UniProtKB-SubCell"/>
</dbReference>
<evidence type="ECO:0000256" key="8">
    <source>
        <dbReference type="ARBA" id="ARBA00022650"/>
    </source>
</evidence>
<evidence type="ECO:0000313" key="19">
    <source>
        <dbReference type="Proteomes" id="UP000327044"/>
    </source>
</evidence>
<dbReference type="InParanoid" id="A0A1Y1M0D2"/>
<keyword evidence="9 13" id="KW-0521">NADP</keyword>
<comment type="catalytic activity">
    <reaction evidence="11">
        <text>L-proline + NAD(+) = (S)-1-pyrroline-5-carboxylate + NADH + 2 H(+)</text>
        <dbReference type="Rhea" id="RHEA:14105"/>
        <dbReference type="ChEBI" id="CHEBI:15378"/>
        <dbReference type="ChEBI" id="CHEBI:17388"/>
        <dbReference type="ChEBI" id="CHEBI:57540"/>
        <dbReference type="ChEBI" id="CHEBI:57945"/>
        <dbReference type="ChEBI" id="CHEBI:60039"/>
        <dbReference type="EC" id="1.5.1.2"/>
    </reaction>
</comment>
<name>A0A1Y1M0D2_PHOPY</name>
<dbReference type="Gene3D" id="1.10.3730.10">
    <property type="entry name" value="ProC C-terminal domain-like"/>
    <property type="match status" value="1"/>
</dbReference>
<dbReference type="NCBIfam" id="TIGR00112">
    <property type="entry name" value="proC"/>
    <property type="match status" value="1"/>
</dbReference>
<evidence type="ECO:0000256" key="4">
    <source>
        <dbReference type="ARBA" id="ARBA00012855"/>
    </source>
</evidence>
<dbReference type="OrthoDB" id="10263291at2759"/>
<keyword evidence="19" id="KW-1185">Reference proteome</keyword>
<dbReference type="InterPro" id="IPR036291">
    <property type="entry name" value="NAD(P)-bd_dom_sf"/>
</dbReference>
<dbReference type="GO" id="GO:0055129">
    <property type="term" value="P:L-proline biosynthetic process"/>
    <property type="evidence" value="ECO:0007669"/>
    <property type="project" value="UniProtKB-UniPathway"/>
</dbReference>
<reference evidence="17" key="1">
    <citation type="journal article" date="2016" name="Sci. Rep.">
        <title>Molecular characterization of firefly nuptial gifts: a multi-omics approach sheds light on postcopulatory sexual selection.</title>
        <authorList>
            <person name="Al-Wathiqui N."/>
            <person name="Fallon T.R."/>
            <person name="South A."/>
            <person name="Weng J.K."/>
            <person name="Lewis S.M."/>
        </authorList>
    </citation>
    <scope>NUCLEOTIDE SEQUENCE</scope>
</reference>
<feature type="domain" description="Pyrroline-5-carboxylate reductase catalytic N-terminal" evidence="15">
    <location>
        <begin position="17"/>
        <end position="115"/>
    </location>
</feature>
<dbReference type="Proteomes" id="UP000327044">
    <property type="component" value="Unassembled WGS sequence"/>
</dbReference>
<keyword evidence="8 14" id="KW-0641">Proline biosynthesis</keyword>
<feature type="binding site" evidence="13">
    <location>
        <position position="69"/>
    </location>
    <ligand>
        <name>NADPH</name>
        <dbReference type="ChEBI" id="CHEBI:57783"/>
    </ligand>
</feature>
<evidence type="ECO:0000259" key="16">
    <source>
        <dbReference type="Pfam" id="PF14748"/>
    </source>
</evidence>
<dbReference type="InterPro" id="IPR029036">
    <property type="entry name" value="P5CR_dimer"/>
</dbReference>
<dbReference type="FunCoup" id="A0A1Y1M0D2">
    <property type="interactions" value="120"/>
</dbReference>
<organism evidence="17">
    <name type="scientific">Photinus pyralis</name>
    <name type="common">Common eastern firefly</name>
    <name type="synonym">Lampyris pyralis</name>
    <dbReference type="NCBI Taxonomy" id="7054"/>
    <lineage>
        <taxon>Eukaryota</taxon>
        <taxon>Metazoa</taxon>
        <taxon>Ecdysozoa</taxon>
        <taxon>Arthropoda</taxon>
        <taxon>Hexapoda</taxon>
        <taxon>Insecta</taxon>
        <taxon>Pterygota</taxon>
        <taxon>Neoptera</taxon>
        <taxon>Endopterygota</taxon>
        <taxon>Coleoptera</taxon>
        <taxon>Polyphaga</taxon>
        <taxon>Elateriformia</taxon>
        <taxon>Elateroidea</taxon>
        <taxon>Lampyridae</taxon>
        <taxon>Lampyrinae</taxon>
        <taxon>Photinus</taxon>
    </lineage>
</organism>
<evidence type="ECO:0000256" key="3">
    <source>
        <dbReference type="ARBA" id="ARBA00005525"/>
    </source>
</evidence>
<evidence type="ECO:0000256" key="10">
    <source>
        <dbReference type="ARBA" id="ARBA00023002"/>
    </source>
</evidence>
<dbReference type="EMBL" id="VVIM01000002">
    <property type="protein sequence ID" value="KAB0802838.1"/>
    <property type="molecule type" value="Genomic_DNA"/>
</dbReference>
<dbReference type="EC" id="1.5.1.2" evidence="4 14"/>
<dbReference type="Pfam" id="PF14748">
    <property type="entry name" value="P5CR_dimer"/>
    <property type="match status" value="1"/>
</dbReference>
<dbReference type="PANTHER" id="PTHR11645">
    <property type="entry name" value="PYRROLINE-5-CARBOXYLATE REDUCTASE"/>
    <property type="match status" value="1"/>
</dbReference>
<dbReference type="Pfam" id="PF03807">
    <property type="entry name" value="F420_oxidored"/>
    <property type="match status" value="1"/>
</dbReference>
<feature type="domain" description="Pyrroline-5-carboxylate reductase dimerisation" evidence="16">
    <location>
        <begin position="180"/>
        <end position="282"/>
    </location>
</feature>
<evidence type="ECO:0000256" key="7">
    <source>
        <dbReference type="ARBA" id="ARBA00022605"/>
    </source>
</evidence>
<comment type="catalytic activity">
    <reaction evidence="12 14">
        <text>L-proline + NADP(+) = (S)-1-pyrroline-5-carboxylate + NADPH + 2 H(+)</text>
        <dbReference type="Rhea" id="RHEA:14109"/>
        <dbReference type="ChEBI" id="CHEBI:15378"/>
        <dbReference type="ChEBI" id="CHEBI:17388"/>
        <dbReference type="ChEBI" id="CHEBI:57783"/>
        <dbReference type="ChEBI" id="CHEBI:58349"/>
        <dbReference type="ChEBI" id="CHEBI:60039"/>
        <dbReference type="EC" id="1.5.1.2"/>
    </reaction>
</comment>
<evidence type="ECO:0000256" key="6">
    <source>
        <dbReference type="ARBA" id="ARBA00022490"/>
    </source>
</evidence>
<feature type="binding site" evidence="13">
    <location>
        <begin position="82"/>
        <end position="85"/>
    </location>
    <ligand>
        <name>NADP(+)</name>
        <dbReference type="ChEBI" id="CHEBI:58349"/>
    </ligand>
</feature>
<dbReference type="PIRSF" id="PIRSF000193">
    <property type="entry name" value="Pyrrol-5-carb_rd"/>
    <property type="match status" value="1"/>
</dbReference>
<dbReference type="InterPro" id="IPR028939">
    <property type="entry name" value="P5C_Rdtase_cat_N"/>
</dbReference>
<dbReference type="EMBL" id="GEZM01047934">
    <property type="protein sequence ID" value="JAV76687.1"/>
    <property type="molecule type" value="Transcribed_RNA"/>
</dbReference>
<dbReference type="SUPFAM" id="SSF51735">
    <property type="entry name" value="NAD(P)-binding Rossmann-fold domains"/>
    <property type="match status" value="1"/>
</dbReference>
<dbReference type="InterPro" id="IPR008927">
    <property type="entry name" value="6-PGluconate_DH-like_C_sf"/>
</dbReference>
<evidence type="ECO:0000256" key="14">
    <source>
        <dbReference type="RuleBase" id="RU003903"/>
    </source>
</evidence>
<dbReference type="AlphaFoldDB" id="A0A1Y1M0D2"/>
<reference evidence="18" key="3">
    <citation type="submission" date="2019-08" db="EMBL/GenBank/DDBJ databases">
        <authorList>
            <consortium name="Photinus pyralis genome working group"/>
            <person name="Fallon T.R."/>
            <person name="Sander Lower S.E."/>
            <person name="Weng J.-K."/>
        </authorList>
    </citation>
    <scope>NUCLEOTIDE SEQUENCE</scope>
    <source>
        <strain evidence="18">1611_PpyrPB1</strain>
        <tissue evidence="18">Whole body</tissue>
    </source>
</reference>
<dbReference type="GO" id="GO:0004735">
    <property type="term" value="F:pyrroline-5-carboxylate reductase activity"/>
    <property type="evidence" value="ECO:0007669"/>
    <property type="project" value="UniProtKB-EC"/>
</dbReference>
<comment type="similarity">
    <text evidence="3 14">Belongs to the pyrroline-5-carboxylate reductase family.</text>
</comment>
<dbReference type="Gene3D" id="3.40.50.720">
    <property type="entry name" value="NAD(P)-binding Rossmann-like Domain"/>
    <property type="match status" value="1"/>
</dbReference>
<dbReference type="PROSITE" id="PS00521">
    <property type="entry name" value="P5CR"/>
    <property type="match status" value="1"/>
</dbReference>
<feature type="binding site" evidence="13">
    <location>
        <position position="49"/>
    </location>
    <ligand>
        <name>NADP(+)</name>
        <dbReference type="ChEBI" id="CHEBI:58349"/>
    </ligand>
</feature>
<keyword evidence="10 14" id="KW-0560">Oxidoreductase</keyword>
<reference evidence="18 19" key="2">
    <citation type="journal article" date="2018" name="Elife">
        <title>Firefly genomes illuminate parallel origins of bioluminescence in beetles.</title>
        <authorList>
            <person name="Fallon T.R."/>
            <person name="Lower S.E."/>
            <person name="Chang C.H."/>
            <person name="Bessho-Uehara M."/>
            <person name="Martin G.J."/>
            <person name="Bewick A.J."/>
            <person name="Behringer M."/>
            <person name="Debat H.J."/>
            <person name="Wong I."/>
            <person name="Day J.C."/>
            <person name="Suvorov A."/>
            <person name="Silva C.J."/>
            <person name="Stanger-Hall K.F."/>
            <person name="Hall D.W."/>
            <person name="Schmitz R.J."/>
            <person name="Nelson D.R."/>
            <person name="Lewis S.M."/>
            <person name="Shigenobu S."/>
            <person name="Bybee S.M."/>
            <person name="Larracuente A.M."/>
            <person name="Oba Y."/>
            <person name="Weng J.K."/>
        </authorList>
    </citation>
    <scope>NUCLEOTIDE SEQUENCE [LARGE SCALE GENOMIC DNA]</scope>
    <source>
        <strain evidence="18">1611_PpyrPB1</strain>
        <tissue evidence="18">Whole body</tissue>
    </source>
</reference>
<evidence type="ECO:0000256" key="13">
    <source>
        <dbReference type="PIRSR" id="PIRSR000193-1"/>
    </source>
</evidence>
<keyword evidence="7 14" id="KW-0028">Amino-acid biosynthesis</keyword>
<gene>
    <name evidence="18" type="ORF">PPYR_05024</name>
</gene>
<evidence type="ECO:0000256" key="11">
    <source>
        <dbReference type="ARBA" id="ARBA00050547"/>
    </source>
</evidence>